<organism evidence="3 4">
    <name type="scientific">Propioniciclava tarda</name>
    <dbReference type="NCBI Taxonomy" id="433330"/>
    <lineage>
        <taxon>Bacteria</taxon>
        <taxon>Bacillati</taxon>
        <taxon>Actinomycetota</taxon>
        <taxon>Actinomycetes</taxon>
        <taxon>Propionibacteriales</taxon>
        <taxon>Propionibacteriaceae</taxon>
        <taxon>Propioniciclava</taxon>
    </lineage>
</organism>
<dbReference type="InterPro" id="IPR037914">
    <property type="entry name" value="SpoVT-AbrB_sf"/>
</dbReference>
<evidence type="ECO:0000256" key="1">
    <source>
        <dbReference type="PROSITE-ProRule" id="PRU01076"/>
    </source>
</evidence>
<evidence type="ECO:0000259" key="2">
    <source>
        <dbReference type="PROSITE" id="PS51740"/>
    </source>
</evidence>
<protein>
    <submittedName>
        <fullName evidence="3">AbrB/MazE/SpoVT family DNA-binding domain-containing protein</fullName>
    </submittedName>
</protein>
<dbReference type="InterPro" id="IPR007159">
    <property type="entry name" value="SpoVT-AbrB_dom"/>
</dbReference>
<evidence type="ECO:0000313" key="3">
    <source>
        <dbReference type="EMBL" id="TBT94277.1"/>
    </source>
</evidence>
<dbReference type="EMBL" id="SDMR01000015">
    <property type="protein sequence ID" value="TBT94277.1"/>
    <property type="molecule type" value="Genomic_DNA"/>
</dbReference>
<sequence>MDAGGRLLLPKVLRDALGLTPGSTVDVSRYGGGVQITPGGRTARLVRDADGRLVARSKTQVTDDVVFALIDSGLPLLTRDARARATYEAVGASVEVIPD</sequence>
<keyword evidence="1 3" id="KW-0238">DNA-binding</keyword>
<name>A0A4Q9KIP4_PROTD</name>
<keyword evidence="4" id="KW-1185">Reference proteome</keyword>
<gene>
    <name evidence="3" type="ORF">ET996_11295</name>
</gene>
<dbReference type="AlphaFoldDB" id="A0A4Q9KIP4"/>
<comment type="caution">
    <text evidence="3">The sequence shown here is derived from an EMBL/GenBank/DDBJ whole genome shotgun (WGS) entry which is preliminary data.</text>
</comment>
<feature type="domain" description="SpoVT-AbrB" evidence="2">
    <location>
        <begin position="1"/>
        <end position="41"/>
    </location>
</feature>
<proteinExistence type="predicted"/>
<dbReference type="PROSITE" id="PS51740">
    <property type="entry name" value="SPOVT_ABRB"/>
    <property type="match status" value="1"/>
</dbReference>
<reference evidence="3 4" key="1">
    <citation type="submission" date="2019-01" db="EMBL/GenBank/DDBJ databases">
        <title>Lactibacter flavus gen. nov., sp. nov., a novel bacterium of the family Propionibacteriaceae isolated from raw milk and dairy products.</title>
        <authorList>
            <person name="Huptas C."/>
            <person name="Wenning M."/>
            <person name="Breitenwieser F."/>
            <person name="Doll E."/>
            <person name="Von Neubeck M."/>
            <person name="Busse H.-J."/>
            <person name="Scherer S."/>
        </authorList>
    </citation>
    <scope>NUCLEOTIDE SEQUENCE [LARGE SCALE GENOMIC DNA]</scope>
    <source>
        <strain evidence="3 4">DSM 22130</strain>
    </source>
</reference>
<evidence type="ECO:0000313" key="4">
    <source>
        <dbReference type="Proteomes" id="UP000291933"/>
    </source>
</evidence>
<dbReference type="SUPFAM" id="SSF89447">
    <property type="entry name" value="AbrB/MazE/MraZ-like"/>
    <property type="match status" value="1"/>
</dbReference>
<dbReference type="GO" id="GO:0003677">
    <property type="term" value="F:DNA binding"/>
    <property type="evidence" value="ECO:0007669"/>
    <property type="project" value="UniProtKB-UniRule"/>
</dbReference>
<dbReference type="OrthoDB" id="33406at2"/>
<dbReference type="Proteomes" id="UP000291933">
    <property type="component" value="Unassembled WGS sequence"/>
</dbReference>
<accession>A0A4Q9KIP4</accession>